<protein>
    <submittedName>
        <fullName evidence="1">Uncharacterized protein</fullName>
    </submittedName>
</protein>
<keyword evidence="3" id="KW-1185">Reference proteome</keyword>
<dbReference type="AlphaFoldDB" id="A0AAD0L3I6"/>
<reference evidence="3 4" key="1">
    <citation type="submission" date="2017-09" db="EMBL/GenBank/DDBJ databases">
        <title>Predominant Lactobacillus spp. isolated from feces of mice subjected to short-term calorie restriction.</title>
        <authorList>
            <person name="Zhang C."/>
            <person name="Zhao L."/>
            <person name="Pan F."/>
        </authorList>
    </citation>
    <scope>NUCLEOTIDE SEQUENCE [LARGE SCALE GENOMIC DNA]</scope>
    <source>
        <strain evidence="2 3">CR141</strain>
        <strain evidence="1 4">CR147</strain>
    </source>
</reference>
<evidence type="ECO:0000313" key="4">
    <source>
        <dbReference type="Proteomes" id="UP000250153"/>
    </source>
</evidence>
<dbReference type="EMBL" id="CP023566">
    <property type="protein sequence ID" value="AWZ40929.1"/>
    <property type="molecule type" value="Genomic_DNA"/>
</dbReference>
<accession>A0AAD0L3I6</accession>
<dbReference type="RefSeq" id="WP_112195022.1">
    <property type="nucleotide sequence ID" value="NZ_CP023565.1"/>
</dbReference>
<dbReference type="KEGG" id="lmur:CPS94_03635"/>
<gene>
    <name evidence="2" type="ORF">CPQ89_07815</name>
    <name evidence="1" type="ORF">CPS94_03635</name>
</gene>
<proteinExistence type="predicted"/>
<organism evidence="1 4">
    <name type="scientific">Ligilactobacillus murinus</name>
    <dbReference type="NCBI Taxonomy" id="1622"/>
    <lineage>
        <taxon>Bacteria</taxon>
        <taxon>Bacillati</taxon>
        <taxon>Bacillota</taxon>
        <taxon>Bacilli</taxon>
        <taxon>Lactobacillales</taxon>
        <taxon>Lactobacillaceae</taxon>
        <taxon>Ligilactobacillus</taxon>
    </lineage>
</organism>
<sequence length="72" mass="8593">MEPELEIMALPNKETLEFYDKVYNWITGGYREPDNKIVYIFSKDVPKEIIELFLKIRDDVELPISENFHVES</sequence>
<dbReference type="Proteomes" id="UP000250153">
    <property type="component" value="Chromosome"/>
</dbReference>
<dbReference type="Proteomes" id="UP000250143">
    <property type="component" value="Chromosome"/>
</dbReference>
<evidence type="ECO:0000313" key="3">
    <source>
        <dbReference type="Proteomes" id="UP000250143"/>
    </source>
</evidence>
<evidence type="ECO:0000313" key="2">
    <source>
        <dbReference type="EMBL" id="AWZ40929.1"/>
    </source>
</evidence>
<evidence type="ECO:0000313" key="1">
    <source>
        <dbReference type="EMBL" id="AWZ38080.1"/>
    </source>
</evidence>
<dbReference type="EMBL" id="CP023565">
    <property type="protein sequence ID" value="AWZ38080.1"/>
    <property type="molecule type" value="Genomic_DNA"/>
</dbReference>
<name>A0AAD0L3I6_9LACO</name>
<dbReference type="GeneID" id="48466215"/>